<evidence type="ECO:0000259" key="1">
    <source>
        <dbReference type="PROSITE" id="PS50883"/>
    </source>
</evidence>
<evidence type="ECO:0000313" key="2">
    <source>
        <dbReference type="EMBL" id="WUM18991.1"/>
    </source>
</evidence>
<feature type="domain" description="EAL" evidence="1">
    <location>
        <begin position="1"/>
        <end position="248"/>
    </location>
</feature>
<dbReference type="InterPro" id="IPR001633">
    <property type="entry name" value="EAL_dom"/>
</dbReference>
<keyword evidence="3" id="KW-1185">Reference proteome</keyword>
<dbReference type="PROSITE" id="PS50883">
    <property type="entry name" value="EAL"/>
    <property type="match status" value="1"/>
</dbReference>
<dbReference type="SUPFAM" id="SSF141868">
    <property type="entry name" value="EAL domain-like"/>
    <property type="match status" value="1"/>
</dbReference>
<dbReference type="PANTHER" id="PTHR33121">
    <property type="entry name" value="CYCLIC DI-GMP PHOSPHODIESTERASE PDEF"/>
    <property type="match status" value="1"/>
</dbReference>
<dbReference type="GO" id="GO:0071111">
    <property type="term" value="F:cyclic-guanylate-specific phosphodiesterase activity"/>
    <property type="evidence" value="ECO:0007669"/>
    <property type="project" value="InterPro"/>
</dbReference>
<protein>
    <submittedName>
        <fullName evidence="2">EAL domain-containing protein</fullName>
    </submittedName>
</protein>
<dbReference type="Pfam" id="PF00563">
    <property type="entry name" value="EAL"/>
    <property type="match status" value="1"/>
</dbReference>
<dbReference type="Proteomes" id="UP001432128">
    <property type="component" value="Chromosome"/>
</dbReference>
<dbReference type="CDD" id="cd01948">
    <property type="entry name" value="EAL"/>
    <property type="match status" value="1"/>
</dbReference>
<dbReference type="Gene3D" id="3.20.20.450">
    <property type="entry name" value="EAL domain"/>
    <property type="match status" value="1"/>
</dbReference>
<accession>A0AAU4JYY8</accession>
<dbReference type="KEGG" id="whr:OG579_14805"/>
<name>A0AAU4JYY8_9NOCA</name>
<evidence type="ECO:0000313" key="3">
    <source>
        <dbReference type="Proteomes" id="UP001432128"/>
    </source>
</evidence>
<reference evidence="2 3" key="1">
    <citation type="submission" date="2022-10" db="EMBL/GenBank/DDBJ databases">
        <title>The complete genomes of actinobacterial strains from the NBC collection.</title>
        <authorList>
            <person name="Joergensen T.S."/>
            <person name="Alvarez Arevalo M."/>
            <person name="Sterndorff E.B."/>
            <person name="Faurdal D."/>
            <person name="Vuksanovic O."/>
            <person name="Mourched A.-S."/>
            <person name="Charusanti P."/>
            <person name="Shaw S."/>
            <person name="Blin K."/>
            <person name="Weber T."/>
        </authorList>
    </citation>
    <scope>NUCLEOTIDE SEQUENCE [LARGE SCALE GENOMIC DNA]</scope>
    <source>
        <strain evidence="2 3">NBC_00319</strain>
    </source>
</reference>
<proteinExistence type="predicted"/>
<gene>
    <name evidence="2" type="ORF">OG579_14805</name>
</gene>
<dbReference type="AlphaFoldDB" id="A0AAU4JYY8"/>
<sequence>MRPSTDAAEPSPMTVDIETVYQPVVEVETRAVVGFEALTRAASGVWSSAGALFHAAERQNLTVEFDWRCRVTSLRGALAGGFPSGLTLFLNAEPAALDATPPADAHPVLAAARGLSVTVEITERHLMRDPAGLLRAVEHARRLGWRIALDDVGADSSSLAMLELLRPDVIKLDMSLVQERLAPDSADTIVTAVRTEADRTGAVIVAEGIENERHEQRAIDLGAHHGQGYFYGRPGPLPTFGPSGDLAEGIDRAPLPAVTVRDPAAVTPWGVCRSVAGRHGIDGNDLAASEERLLARAAQLGPSAMVFVTIPASSDVSPDRHALLRDVASRTALTAVFHTTRVDDDTGFRAVVIGTEEPLARERSVIVVSPTFTASSVALEAGQAADGSPRYERVLTEDREIALGAATLLARRIPAHDPVG</sequence>
<dbReference type="EMBL" id="CP108021">
    <property type="protein sequence ID" value="WUM18991.1"/>
    <property type="molecule type" value="Genomic_DNA"/>
</dbReference>
<organism evidence="2 3">
    <name type="scientific">Williamsia herbipolensis</name>
    <dbReference type="NCBI Taxonomy" id="1603258"/>
    <lineage>
        <taxon>Bacteria</taxon>
        <taxon>Bacillati</taxon>
        <taxon>Actinomycetota</taxon>
        <taxon>Actinomycetes</taxon>
        <taxon>Mycobacteriales</taxon>
        <taxon>Nocardiaceae</taxon>
        <taxon>Williamsia</taxon>
    </lineage>
</organism>
<dbReference type="PANTHER" id="PTHR33121:SF76">
    <property type="entry name" value="SIGNALING PROTEIN"/>
    <property type="match status" value="1"/>
</dbReference>
<dbReference type="RefSeq" id="WP_328856557.1">
    <property type="nucleotide sequence ID" value="NZ_CP108021.1"/>
</dbReference>
<dbReference type="InterPro" id="IPR050706">
    <property type="entry name" value="Cyclic-di-GMP_PDE-like"/>
</dbReference>
<dbReference type="InterPro" id="IPR035919">
    <property type="entry name" value="EAL_sf"/>
</dbReference>
<dbReference type="SMART" id="SM00052">
    <property type="entry name" value="EAL"/>
    <property type="match status" value="1"/>
</dbReference>